<organism evidence="2 3">
    <name type="scientific">Phytophthora lilii</name>
    <dbReference type="NCBI Taxonomy" id="2077276"/>
    <lineage>
        <taxon>Eukaryota</taxon>
        <taxon>Sar</taxon>
        <taxon>Stramenopiles</taxon>
        <taxon>Oomycota</taxon>
        <taxon>Peronosporomycetes</taxon>
        <taxon>Peronosporales</taxon>
        <taxon>Peronosporaceae</taxon>
        <taxon>Phytophthora</taxon>
    </lineage>
</organism>
<name>A0A9W6WRA2_9STRA</name>
<feature type="compositionally biased region" description="Acidic residues" evidence="1">
    <location>
        <begin position="221"/>
        <end position="230"/>
    </location>
</feature>
<proteinExistence type="predicted"/>
<feature type="compositionally biased region" description="Polar residues" evidence="1">
    <location>
        <begin position="708"/>
        <end position="722"/>
    </location>
</feature>
<evidence type="ECO:0000256" key="1">
    <source>
        <dbReference type="SAM" id="MobiDB-lite"/>
    </source>
</evidence>
<dbReference type="Proteomes" id="UP001165083">
    <property type="component" value="Unassembled WGS sequence"/>
</dbReference>
<dbReference type="OrthoDB" id="79864at2759"/>
<accession>A0A9W6WRA2</accession>
<evidence type="ECO:0000313" key="3">
    <source>
        <dbReference type="Proteomes" id="UP001165083"/>
    </source>
</evidence>
<feature type="region of interest" description="Disordered" evidence="1">
    <location>
        <begin position="27"/>
        <end position="53"/>
    </location>
</feature>
<feature type="compositionally biased region" description="Polar residues" evidence="1">
    <location>
        <begin position="687"/>
        <end position="697"/>
    </location>
</feature>
<reference evidence="2" key="1">
    <citation type="submission" date="2023-04" db="EMBL/GenBank/DDBJ databases">
        <title>Phytophthora lilii NBRC 32176.</title>
        <authorList>
            <person name="Ichikawa N."/>
            <person name="Sato H."/>
            <person name="Tonouchi N."/>
        </authorList>
    </citation>
    <scope>NUCLEOTIDE SEQUENCE</scope>
    <source>
        <strain evidence="2">NBRC 32176</strain>
    </source>
</reference>
<feature type="compositionally biased region" description="Basic and acidic residues" evidence="1">
    <location>
        <begin position="388"/>
        <end position="409"/>
    </location>
</feature>
<sequence length="851" mass="93758">MARPECGTSEFLLRELLAALGAAPPADAAADSFGESLSEDSESQQPPRAAGRSRVMLVRRTNSSRQTATLVDRSHGVEAYVPRRVAAALQQQSGFQTLGRLRGSVVRVTEYHFATLRRCLAADARSRDASVSAPDVGDVDRVYLCVDALAVVDENELAVHSLPAVTSHPLVADLLRGMDDAELEKQLMINQGLPPISTESDRFDDERPLLEEDCVIPEDQEQELELEEQDGWGPTTAKERQPTDSELIEENGPVPMTESEVVLDPVSQDRSKSTQDSLSLSGNPPVGWSDEASVRSSMESQKYAFQQENIRETFVAGSDLESDTEDEDQETKTPNTSKSQVKARHKNRERPADRSSPAPATPKGSQSSCMVVDLTGDTPKKASPSPTQRKEQDKELVPKAEDNGLHEAGDNTSAAEAHELQHSPPPTQGSPETETPAKGWGVLPRIRQFFLGTPTEDHHEHSDAEEGEFAENEEGATQVLDQSQEEEKHESRRHEGKDDKHAEPEEFLSSQATVMLHYAVDNEEDANAFEYEGILSDDMTSPRSVAHKHDNSPGNKFHSPAAEETDTTDDMTLTERGVEEDLTLTEEVPEVAVTPQRRPVEKDDDNAAFKTPSPSAQAVTPGTEKRADAARRARSVVRSEEVARDDSRPASPPVSKDPVFSTDPSAQLSPNKTPSKLVISVGRAGDRSTQGRRTGFSTAGAKRRHQESPTQTPAVQQHTESVPQLQEQPDEQPPQLQKRRRGEPLSVLTPFEGGSQSPQFEQPVTPFLSRRRLQSDHGNIVADSYSLDAVSRSLGTSVRDQVNNEANQAQSTRQPRRAWKRYENLFPPLNMTRLKQIMTESKNKRQPRSDI</sequence>
<feature type="region of interest" description="Disordered" evidence="1">
    <location>
        <begin position="221"/>
        <end position="504"/>
    </location>
</feature>
<feature type="compositionally biased region" description="Basic and acidic residues" evidence="1">
    <location>
        <begin position="455"/>
        <end position="464"/>
    </location>
</feature>
<feature type="region of interest" description="Disordered" evidence="1">
    <location>
        <begin position="540"/>
        <end position="762"/>
    </location>
</feature>
<feature type="compositionally biased region" description="Basic and acidic residues" evidence="1">
    <location>
        <begin position="598"/>
        <end position="607"/>
    </location>
</feature>
<protein>
    <submittedName>
        <fullName evidence="2">Unnamed protein product</fullName>
    </submittedName>
</protein>
<feature type="compositionally biased region" description="Acidic residues" evidence="1">
    <location>
        <begin position="465"/>
        <end position="474"/>
    </location>
</feature>
<dbReference type="EMBL" id="BSXW01000202">
    <property type="protein sequence ID" value="GMF14621.1"/>
    <property type="molecule type" value="Genomic_DNA"/>
</dbReference>
<gene>
    <name evidence="2" type="ORF">Plil01_000484600</name>
</gene>
<feature type="compositionally biased region" description="Basic and acidic residues" evidence="1">
    <location>
        <begin position="623"/>
        <end position="648"/>
    </location>
</feature>
<evidence type="ECO:0000313" key="2">
    <source>
        <dbReference type="EMBL" id="GMF14621.1"/>
    </source>
</evidence>
<feature type="compositionally biased region" description="Acidic residues" evidence="1">
    <location>
        <begin position="320"/>
        <end position="329"/>
    </location>
</feature>
<dbReference type="AlphaFoldDB" id="A0A9W6WRA2"/>
<feature type="compositionally biased region" description="Basic and acidic residues" evidence="1">
    <location>
        <begin position="485"/>
        <end position="504"/>
    </location>
</feature>
<comment type="caution">
    <text evidence="2">The sequence shown here is derived from an EMBL/GenBank/DDBJ whole genome shotgun (WGS) entry which is preliminary data.</text>
</comment>
<feature type="compositionally biased region" description="Polar residues" evidence="1">
    <location>
        <begin position="662"/>
        <end position="674"/>
    </location>
</feature>
<keyword evidence="3" id="KW-1185">Reference proteome</keyword>
<feature type="compositionally biased region" description="Polar residues" evidence="1">
    <location>
        <begin position="294"/>
        <end position="308"/>
    </location>
</feature>
<feature type="compositionally biased region" description="Acidic residues" evidence="1">
    <location>
        <begin position="578"/>
        <end position="589"/>
    </location>
</feature>